<dbReference type="InterPro" id="IPR052548">
    <property type="entry name" value="Type_VII_TA_antitoxin"/>
</dbReference>
<dbReference type="EMBL" id="AP018664">
    <property type="protein sequence ID" value="BBD97420.1"/>
    <property type="molecule type" value="Genomic_DNA"/>
</dbReference>
<dbReference type="CDD" id="cd05403">
    <property type="entry name" value="NT_KNTase_like"/>
    <property type="match status" value="1"/>
</dbReference>
<keyword evidence="4" id="KW-1185">Reference proteome</keyword>
<dbReference type="SUPFAM" id="SSF81301">
    <property type="entry name" value="Nucleotidyltransferase"/>
    <property type="match status" value="1"/>
</dbReference>
<feature type="region of interest" description="Disordered" evidence="1">
    <location>
        <begin position="1"/>
        <end position="20"/>
    </location>
</feature>
<evidence type="ECO:0000256" key="1">
    <source>
        <dbReference type="SAM" id="MobiDB-lite"/>
    </source>
</evidence>
<evidence type="ECO:0000313" key="4">
    <source>
        <dbReference type="Proteomes" id="UP000279959"/>
    </source>
</evidence>
<dbReference type="KEGG" id="sami:SAMIE_1009210"/>
<gene>
    <name evidence="3" type="ORF">SAMIE_1009210</name>
</gene>
<dbReference type="SUPFAM" id="SSF81593">
    <property type="entry name" value="Nucleotidyltransferase substrate binding subunit/domain"/>
    <property type="match status" value="1"/>
</dbReference>
<dbReference type="PROSITE" id="PS50910">
    <property type="entry name" value="HEPN"/>
    <property type="match status" value="1"/>
</dbReference>
<dbReference type="Gene3D" id="1.20.120.330">
    <property type="entry name" value="Nucleotidyltransferases domain 2"/>
    <property type="match status" value="1"/>
</dbReference>
<dbReference type="PANTHER" id="PTHR33933:SF1">
    <property type="entry name" value="PROTEIN ADENYLYLTRANSFERASE MNTA-RELATED"/>
    <property type="match status" value="1"/>
</dbReference>
<reference evidence="3 4" key="1">
    <citation type="submission" date="2018-05" db="EMBL/GenBank/DDBJ databases">
        <title>Complete Genome Sequence of the Nonylphenol-Degrading Bacterium Sphingobium amiense DSM 16289T.</title>
        <authorList>
            <person name="Ootsuka M."/>
            <person name="Nishizawa T."/>
            <person name="Ohta H."/>
        </authorList>
    </citation>
    <scope>NUCLEOTIDE SEQUENCE [LARGE SCALE GENOMIC DNA]</scope>
    <source>
        <strain evidence="3 4">DSM 16289</strain>
    </source>
</reference>
<sequence>MLAKERKSRENPDMKTDLDHLPDVQRGELARVQKILLGEFAEATSRASQSWKRNGRILKIVLFGSYSRTDWVDEPENGYQSDFDLLIIVSHADLTDIADYWYIAEDKILHDDAVRRPVNIIVHTLDEVNQGLRKGEYFWVDIAREGIVLYELPGSSLVAPQPLTSRDAFEMAGKYYWEQIKSLDNWIDLAEYAVSKSQGDIDWKRKAAFNFHQAAETAYACFLLVRTLYFPRSHSIKFLRSLAEDIETRLISAWPRGTRAERRLFELLKRAYVEARYSAAYDINAEDLEAIARSVRMLRDAVEISACERIEQLRVDAGA</sequence>
<dbReference type="Gene3D" id="3.30.460.10">
    <property type="entry name" value="Beta Polymerase, domain 2"/>
    <property type="match status" value="1"/>
</dbReference>
<evidence type="ECO:0000313" key="3">
    <source>
        <dbReference type="EMBL" id="BBD97420.1"/>
    </source>
</evidence>
<feature type="domain" description="HEPN" evidence="2">
    <location>
        <begin position="185"/>
        <end position="304"/>
    </location>
</feature>
<proteinExistence type="predicted"/>
<dbReference type="Proteomes" id="UP000279959">
    <property type="component" value="Chromosome"/>
</dbReference>
<organism evidence="3 4">
    <name type="scientific">Sphingobium amiense</name>
    <dbReference type="NCBI Taxonomy" id="135719"/>
    <lineage>
        <taxon>Bacteria</taxon>
        <taxon>Pseudomonadati</taxon>
        <taxon>Pseudomonadota</taxon>
        <taxon>Alphaproteobacteria</taxon>
        <taxon>Sphingomonadales</taxon>
        <taxon>Sphingomonadaceae</taxon>
        <taxon>Sphingobium</taxon>
    </lineage>
</organism>
<dbReference type="AlphaFoldDB" id="A0A494W9V3"/>
<dbReference type="InterPro" id="IPR043519">
    <property type="entry name" value="NT_sf"/>
</dbReference>
<accession>A0A494W9V3</accession>
<dbReference type="PANTHER" id="PTHR33933">
    <property type="entry name" value="NUCLEOTIDYLTRANSFERASE"/>
    <property type="match status" value="1"/>
</dbReference>
<dbReference type="InterPro" id="IPR007842">
    <property type="entry name" value="HEPN_dom"/>
</dbReference>
<name>A0A494W9V3_9SPHN</name>
<dbReference type="Pfam" id="PF05168">
    <property type="entry name" value="HEPN"/>
    <property type="match status" value="1"/>
</dbReference>
<dbReference type="SMART" id="SM00748">
    <property type="entry name" value="HEPN"/>
    <property type="match status" value="1"/>
</dbReference>
<evidence type="ECO:0000259" key="2">
    <source>
        <dbReference type="PROSITE" id="PS50910"/>
    </source>
</evidence>
<protein>
    <submittedName>
        <fullName evidence="3">HEPN domain-containing protein</fullName>
    </submittedName>
</protein>